<sequence>MTKDTRGDTCTMFKKEKKEQKNMDHVQQVTNEQFLSTDNQPTENLVVVSAATTCLVIICISTGQVNVLQGNLKQRCSGWQPTCPAEVPTKFCILDKERNKNCESDIHHASISGSTKIHPK</sequence>
<comment type="caution">
    <text evidence="1">The sequence shown here is derived from an EMBL/GenBank/DDBJ whole genome shotgun (WGS) entry which is preliminary data.</text>
</comment>
<dbReference type="AlphaFoldDB" id="A0ABD0LWK1"/>
<organism evidence="1 2">
    <name type="scientific">Batillaria attramentaria</name>
    <dbReference type="NCBI Taxonomy" id="370345"/>
    <lineage>
        <taxon>Eukaryota</taxon>
        <taxon>Metazoa</taxon>
        <taxon>Spiralia</taxon>
        <taxon>Lophotrochozoa</taxon>
        <taxon>Mollusca</taxon>
        <taxon>Gastropoda</taxon>
        <taxon>Caenogastropoda</taxon>
        <taxon>Sorbeoconcha</taxon>
        <taxon>Cerithioidea</taxon>
        <taxon>Batillariidae</taxon>
        <taxon>Batillaria</taxon>
    </lineage>
</organism>
<gene>
    <name evidence="1" type="ORF">BaRGS_00005345</name>
</gene>
<protein>
    <submittedName>
        <fullName evidence="1">Uncharacterized protein</fullName>
    </submittedName>
</protein>
<dbReference type="Proteomes" id="UP001519460">
    <property type="component" value="Unassembled WGS sequence"/>
</dbReference>
<dbReference type="EMBL" id="JACVVK020000020">
    <property type="protein sequence ID" value="KAK7503424.1"/>
    <property type="molecule type" value="Genomic_DNA"/>
</dbReference>
<evidence type="ECO:0000313" key="1">
    <source>
        <dbReference type="EMBL" id="KAK7503424.1"/>
    </source>
</evidence>
<keyword evidence="2" id="KW-1185">Reference proteome</keyword>
<evidence type="ECO:0000313" key="2">
    <source>
        <dbReference type="Proteomes" id="UP001519460"/>
    </source>
</evidence>
<accession>A0ABD0LWK1</accession>
<proteinExistence type="predicted"/>
<name>A0ABD0LWK1_9CAEN</name>
<reference evidence="1 2" key="1">
    <citation type="journal article" date="2023" name="Sci. Data">
        <title>Genome assembly of the Korean intertidal mud-creeper Batillaria attramentaria.</title>
        <authorList>
            <person name="Patra A.K."/>
            <person name="Ho P.T."/>
            <person name="Jun S."/>
            <person name="Lee S.J."/>
            <person name="Kim Y."/>
            <person name="Won Y.J."/>
        </authorList>
    </citation>
    <scope>NUCLEOTIDE SEQUENCE [LARGE SCALE GENOMIC DNA]</scope>
    <source>
        <strain evidence="1">Wonlab-2016</strain>
    </source>
</reference>